<reference evidence="1" key="1">
    <citation type="submission" date="2021-06" db="EMBL/GenBank/DDBJ databases">
        <authorList>
            <person name="Kallberg Y."/>
            <person name="Tangrot J."/>
            <person name="Rosling A."/>
        </authorList>
    </citation>
    <scope>NUCLEOTIDE SEQUENCE</scope>
    <source>
        <strain evidence="1">28 12/20/2015</strain>
    </source>
</reference>
<organism evidence="1 2">
    <name type="scientific">Cetraspora pellucida</name>
    <dbReference type="NCBI Taxonomy" id="1433469"/>
    <lineage>
        <taxon>Eukaryota</taxon>
        <taxon>Fungi</taxon>
        <taxon>Fungi incertae sedis</taxon>
        <taxon>Mucoromycota</taxon>
        <taxon>Glomeromycotina</taxon>
        <taxon>Glomeromycetes</taxon>
        <taxon>Diversisporales</taxon>
        <taxon>Gigasporaceae</taxon>
        <taxon>Cetraspora</taxon>
    </lineage>
</organism>
<keyword evidence="2" id="KW-1185">Reference proteome</keyword>
<evidence type="ECO:0000313" key="2">
    <source>
        <dbReference type="Proteomes" id="UP000789366"/>
    </source>
</evidence>
<name>A0ACA9NFD7_9GLOM</name>
<feature type="non-terminal residue" evidence="1">
    <location>
        <position position="1"/>
    </location>
</feature>
<sequence>VTNVPFMDPENVSESYSALFELPLDLLFLVSSSSHTFTAPPELDNINFSDLSLPLNPVLSNLTSPGPSQNPMSTMFPEPIDINSPVDFLSPSVNFSSDHHQPSDLNDDGIITDTDPEESENLIITSELDSLGLVVVTLSAITILLCLVWRMYKDRLNNLG</sequence>
<evidence type="ECO:0000313" key="1">
    <source>
        <dbReference type="EMBL" id="CAG8651159.1"/>
    </source>
</evidence>
<comment type="caution">
    <text evidence="1">The sequence shown here is derived from an EMBL/GenBank/DDBJ whole genome shotgun (WGS) entry which is preliminary data.</text>
</comment>
<accession>A0ACA9NFD7</accession>
<dbReference type="EMBL" id="CAJVPW010014094">
    <property type="protein sequence ID" value="CAG8651159.1"/>
    <property type="molecule type" value="Genomic_DNA"/>
</dbReference>
<gene>
    <name evidence="1" type="ORF">SPELUC_LOCUS8919</name>
</gene>
<protein>
    <submittedName>
        <fullName evidence="1">15802_t:CDS:1</fullName>
    </submittedName>
</protein>
<proteinExistence type="predicted"/>
<dbReference type="Proteomes" id="UP000789366">
    <property type="component" value="Unassembled WGS sequence"/>
</dbReference>